<evidence type="ECO:0000256" key="2">
    <source>
        <dbReference type="ARBA" id="ARBA00022695"/>
    </source>
</evidence>
<evidence type="ECO:0000256" key="3">
    <source>
        <dbReference type="ARBA" id="ARBA00022741"/>
    </source>
</evidence>
<reference evidence="6 7" key="1">
    <citation type="submission" date="2020-04" db="EMBL/GenBank/DDBJ databases">
        <title>Gordonia sp. nov. TBRC 11910.</title>
        <authorList>
            <person name="Suriyachadkun C."/>
        </authorList>
    </citation>
    <scope>NUCLEOTIDE SEQUENCE [LARGE SCALE GENOMIC DNA]</scope>
    <source>
        <strain evidence="6 7">TBRC 11910</strain>
    </source>
</reference>
<proteinExistence type="inferred from homology"/>
<dbReference type="Proteomes" id="UP000550729">
    <property type="component" value="Unassembled WGS sequence"/>
</dbReference>
<dbReference type="GO" id="GO:0043814">
    <property type="term" value="F:phospholactate guanylyltransferase activity"/>
    <property type="evidence" value="ECO:0007669"/>
    <property type="project" value="InterPro"/>
</dbReference>
<comment type="similarity">
    <text evidence="5">Belongs to the CofC family.</text>
</comment>
<evidence type="ECO:0000256" key="1">
    <source>
        <dbReference type="ARBA" id="ARBA00022679"/>
    </source>
</evidence>
<dbReference type="InterPro" id="IPR029044">
    <property type="entry name" value="Nucleotide-diphossugar_trans"/>
</dbReference>
<evidence type="ECO:0000256" key="4">
    <source>
        <dbReference type="ARBA" id="ARBA00023134"/>
    </source>
</evidence>
<comment type="pathway">
    <text evidence="5">Cofactor biosynthesis; coenzyme F420 biosynthesis.</text>
</comment>
<evidence type="ECO:0000313" key="7">
    <source>
        <dbReference type="Proteomes" id="UP000550729"/>
    </source>
</evidence>
<feature type="binding site" evidence="5">
    <location>
        <position position="165"/>
    </location>
    <ligand>
        <name>phosphoenolpyruvate</name>
        <dbReference type="ChEBI" id="CHEBI:58702"/>
    </ligand>
</feature>
<dbReference type="HAMAP" id="MF_02114">
    <property type="entry name" value="CofC"/>
    <property type="match status" value="1"/>
</dbReference>
<accession>A0A848KSC9</accession>
<keyword evidence="2 5" id="KW-0548">Nucleotidyltransferase</keyword>
<dbReference type="UniPathway" id="UPA00071"/>
<keyword evidence="4 5" id="KW-0342">GTP-binding</keyword>
<keyword evidence="3 5" id="KW-0547">Nucleotide-binding</keyword>
<dbReference type="InterPro" id="IPR002835">
    <property type="entry name" value="CofC"/>
</dbReference>
<dbReference type="RefSeq" id="WP_170193836.1">
    <property type="nucleotide sequence ID" value="NZ_JABBNB010000007.1"/>
</dbReference>
<name>A0A848KSC9_9ACTN</name>
<comment type="function">
    <text evidence="5">Guanylyltransferase that catalyzes the activation of phosphoenolpyruvate (PEP) as enolpyruvoyl-2-diphospho-5'-guanosine, via the condensation of PEP with GTP. It is involved in the biosynthesis of coenzyme F420, a hydride carrier cofactor.</text>
</comment>
<dbReference type="Pfam" id="PF01983">
    <property type="entry name" value="CofC"/>
    <property type="match status" value="1"/>
</dbReference>
<comment type="catalytic activity">
    <reaction evidence="5">
        <text>phosphoenolpyruvate + GTP + H(+) = enolpyruvoyl-2-diphospho-5'-guanosine + diphosphate</text>
        <dbReference type="Rhea" id="RHEA:30519"/>
        <dbReference type="ChEBI" id="CHEBI:15378"/>
        <dbReference type="ChEBI" id="CHEBI:33019"/>
        <dbReference type="ChEBI" id="CHEBI:37565"/>
        <dbReference type="ChEBI" id="CHEBI:58702"/>
        <dbReference type="ChEBI" id="CHEBI:143701"/>
        <dbReference type="EC" id="2.7.7.105"/>
    </reaction>
</comment>
<protein>
    <recommendedName>
        <fullName evidence="5">Phosphoenolpyruvate guanylyltransferase</fullName>
        <shortName evidence="5">PEP guanylyltransferase</shortName>
        <ecNumber evidence="5">2.7.7.105</ecNumber>
    </recommendedName>
</protein>
<evidence type="ECO:0000256" key="5">
    <source>
        <dbReference type="HAMAP-Rule" id="MF_02114"/>
    </source>
</evidence>
<dbReference type="AlphaFoldDB" id="A0A848KSC9"/>
<dbReference type="Gene3D" id="3.90.550.10">
    <property type="entry name" value="Spore Coat Polysaccharide Biosynthesis Protein SpsA, Chain A"/>
    <property type="match status" value="1"/>
</dbReference>
<feature type="binding site" evidence="5">
    <location>
        <position position="149"/>
    </location>
    <ligand>
        <name>phosphoenolpyruvate</name>
        <dbReference type="ChEBI" id="CHEBI:58702"/>
    </ligand>
</feature>
<dbReference type="PANTHER" id="PTHR40392">
    <property type="entry name" value="2-PHOSPHO-L-LACTATE GUANYLYLTRANSFERASE"/>
    <property type="match status" value="1"/>
</dbReference>
<gene>
    <name evidence="6" type="primary">cofC</name>
    <name evidence="5" type="synonym">fbiD</name>
    <name evidence="6" type="ORF">HH308_08940</name>
</gene>
<comment type="caution">
    <text evidence="6">The sequence shown here is derived from an EMBL/GenBank/DDBJ whole genome shotgun (WGS) entry which is preliminary data.</text>
</comment>
<dbReference type="EC" id="2.7.7.105" evidence="5"/>
<feature type="binding site" evidence="5">
    <location>
        <position position="168"/>
    </location>
    <ligand>
        <name>phosphoenolpyruvate</name>
        <dbReference type="ChEBI" id="CHEBI:58702"/>
    </ligand>
</feature>
<dbReference type="SUPFAM" id="SSF53448">
    <property type="entry name" value="Nucleotide-diphospho-sugar transferases"/>
    <property type="match status" value="1"/>
</dbReference>
<evidence type="ECO:0000313" key="6">
    <source>
        <dbReference type="EMBL" id="NMO01340.1"/>
    </source>
</evidence>
<dbReference type="NCBIfam" id="TIGR03552">
    <property type="entry name" value="F420_cofC"/>
    <property type="match status" value="1"/>
</dbReference>
<dbReference type="PANTHER" id="PTHR40392:SF1">
    <property type="entry name" value="2-PHOSPHO-L-LACTATE GUANYLYLTRANSFERASE"/>
    <property type="match status" value="1"/>
</dbReference>
<dbReference type="GO" id="GO:0005525">
    <property type="term" value="F:GTP binding"/>
    <property type="evidence" value="ECO:0007669"/>
    <property type="project" value="UniProtKB-KW"/>
</dbReference>
<sequence>MDSPPILGATRGEVAVVLAVKELANAKSRLAPSIPDRAGLVLAMFADTVDAVRAAGVEHIVVVSPDTDIADWAGRHGVTHVDDPRRDSSLNAAFAIGADAARSADRDLVAIALLQADIPAVRPAEFDDALTAALAHPRAVVADREGTGTTMLVRHTDIDEPTAFGRGSAAAHRAAGAVDLDPLGDNWPGLRTDVDTLADLRAAAALGMGKHTSQWIEARPSALARERDAS</sequence>
<dbReference type="EMBL" id="JABBNB010000007">
    <property type="protein sequence ID" value="NMO01340.1"/>
    <property type="molecule type" value="Genomic_DNA"/>
</dbReference>
<keyword evidence="7" id="KW-1185">Reference proteome</keyword>
<dbReference type="GO" id="GO:0052645">
    <property type="term" value="P:F420-0 metabolic process"/>
    <property type="evidence" value="ECO:0007669"/>
    <property type="project" value="UniProtKB-UniRule"/>
</dbReference>
<keyword evidence="1 5" id="KW-0808">Transferase</keyword>
<organism evidence="6 7">
    <name type="scientific">Gordonia asplenii</name>
    <dbReference type="NCBI Taxonomy" id="2725283"/>
    <lineage>
        <taxon>Bacteria</taxon>
        <taxon>Bacillati</taxon>
        <taxon>Actinomycetota</taxon>
        <taxon>Actinomycetes</taxon>
        <taxon>Mycobacteriales</taxon>
        <taxon>Gordoniaceae</taxon>
        <taxon>Gordonia</taxon>
    </lineage>
</organism>